<dbReference type="Proteomes" id="UP000827721">
    <property type="component" value="Unassembled WGS sequence"/>
</dbReference>
<feature type="region of interest" description="Disordered" evidence="1">
    <location>
        <begin position="143"/>
        <end position="181"/>
    </location>
</feature>
<organism evidence="2 3">
    <name type="scientific">Xanthoceras sorbifolium</name>
    <dbReference type="NCBI Taxonomy" id="99658"/>
    <lineage>
        <taxon>Eukaryota</taxon>
        <taxon>Viridiplantae</taxon>
        <taxon>Streptophyta</taxon>
        <taxon>Embryophyta</taxon>
        <taxon>Tracheophyta</taxon>
        <taxon>Spermatophyta</taxon>
        <taxon>Magnoliopsida</taxon>
        <taxon>eudicotyledons</taxon>
        <taxon>Gunneridae</taxon>
        <taxon>Pentapetalae</taxon>
        <taxon>rosids</taxon>
        <taxon>malvids</taxon>
        <taxon>Sapindales</taxon>
        <taxon>Sapindaceae</taxon>
        <taxon>Xanthoceroideae</taxon>
        <taxon>Xanthoceras</taxon>
    </lineage>
</organism>
<dbReference type="PANTHER" id="PTHR37256:SF3">
    <property type="entry name" value="FORMIN-F-LIKE"/>
    <property type="match status" value="1"/>
</dbReference>
<evidence type="ECO:0000256" key="1">
    <source>
        <dbReference type="SAM" id="MobiDB-lite"/>
    </source>
</evidence>
<gene>
    <name evidence="2" type="ORF">JRO89_XS12G0078600</name>
</gene>
<dbReference type="PANTHER" id="PTHR37256">
    <property type="entry name" value="E1A-BINDING PROTEIN P400-LIKE"/>
    <property type="match status" value="1"/>
</dbReference>
<feature type="region of interest" description="Disordered" evidence="1">
    <location>
        <begin position="31"/>
        <end position="51"/>
    </location>
</feature>
<dbReference type="EMBL" id="JAFEMO010000012">
    <property type="protein sequence ID" value="KAH7553922.1"/>
    <property type="molecule type" value="Genomic_DNA"/>
</dbReference>
<name>A0ABQ8HBR4_9ROSI</name>
<accession>A0ABQ8HBR4</accession>
<proteinExistence type="predicted"/>
<reference evidence="2 3" key="1">
    <citation type="submission" date="2021-02" db="EMBL/GenBank/DDBJ databases">
        <title>Plant Genome Project.</title>
        <authorList>
            <person name="Zhang R.-G."/>
        </authorList>
    </citation>
    <scope>NUCLEOTIDE SEQUENCE [LARGE SCALE GENOMIC DNA]</scope>
    <source>
        <tissue evidence="2">Leaves</tissue>
    </source>
</reference>
<keyword evidence="3" id="KW-1185">Reference proteome</keyword>
<feature type="compositionally biased region" description="Low complexity" evidence="1">
    <location>
        <begin position="37"/>
        <end position="47"/>
    </location>
</feature>
<sequence length="181" mass="20459">MRRRSRTRRRIPQDSVINMAEARREIVHALHLHRSSSSRTTSSSSSSATMLESMPLPEPIWSTTEPSIPAATPPVAATMEELEFEWGENQASSHSWWLGFLQALDSKKKIVDNYSKYPCLERITVMGNSRVFGHQDSCKLGGEDEGPNFVDASHDHDQQNSSSPDEWLMFPTTDDLQNQIN</sequence>
<comment type="caution">
    <text evidence="2">The sequence shown here is derived from an EMBL/GenBank/DDBJ whole genome shotgun (WGS) entry which is preliminary data.</text>
</comment>
<protein>
    <submittedName>
        <fullName evidence="2">Uncharacterized protein</fullName>
    </submittedName>
</protein>
<evidence type="ECO:0000313" key="3">
    <source>
        <dbReference type="Proteomes" id="UP000827721"/>
    </source>
</evidence>
<evidence type="ECO:0000313" key="2">
    <source>
        <dbReference type="EMBL" id="KAH7553922.1"/>
    </source>
</evidence>